<dbReference type="Proteomes" id="UP001245683">
    <property type="component" value="Unassembled WGS sequence"/>
</dbReference>
<evidence type="ECO:0000313" key="1">
    <source>
        <dbReference type="EMBL" id="MDV3103553.1"/>
    </source>
</evidence>
<organism evidence="1 2">
    <name type="scientific">Thermococcus waiotapuensis</name>
    <dbReference type="NCBI Taxonomy" id="90909"/>
    <lineage>
        <taxon>Archaea</taxon>
        <taxon>Methanobacteriati</taxon>
        <taxon>Methanobacteriota</taxon>
        <taxon>Thermococci</taxon>
        <taxon>Thermococcales</taxon>
        <taxon>Thermococcaceae</taxon>
        <taxon>Thermococcus</taxon>
    </lineage>
</organism>
<protein>
    <submittedName>
        <fullName evidence="1">Uncharacterized protein</fullName>
    </submittedName>
</protein>
<dbReference type="EMBL" id="JAVDZE010000001">
    <property type="protein sequence ID" value="MDV3103553.1"/>
    <property type="molecule type" value="Genomic_DNA"/>
</dbReference>
<dbReference type="AlphaFoldDB" id="A0AAE4T379"/>
<evidence type="ECO:0000313" key="2">
    <source>
        <dbReference type="Proteomes" id="UP001245683"/>
    </source>
</evidence>
<gene>
    <name evidence="1" type="ORF">RBI02_03200</name>
</gene>
<proteinExistence type="predicted"/>
<name>A0AAE4T379_9EURY</name>
<keyword evidence="2" id="KW-1185">Reference proteome</keyword>
<sequence>MKRVIFALFALFLITWGVKAYQVHVGLTNPSKVLQLTGYNESETLIGTYVQKGTLGPKWQLVFYNQKTQKVRMISIHEDFGLTPRLTKKTYLNPTPYNYSPLSINLEHLKEWNGKAPALLFHGKWYYKPTFQGIRDFRSIQDGNFTLIGIFYSKDSFWMGVQGIRVCNADFGYPPVGPGGLIVPPTLGDDGTPTVLVAIHDKGNSSETSIVFFDGSTINMAGAVHPECSMVIFGSRLGMMFCNHPREGVLKEIQHSCSFKLKNASKLTQIWHQNMKQESPSMMAMFVARPIDATSKNCDEEVTWVIVTLRKGGYCGDEYSGKLENT</sequence>
<reference evidence="1 2" key="1">
    <citation type="submission" date="2023-08" db="EMBL/GenBank/DDBJ databases">
        <title>Draft genome sequence of Thermococcus waiotapuensis WT1T, a thermophilic sulphur-dependent archaeon from order Thermococcales.</title>
        <authorList>
            <person name="Manners S.H."/>
            <person name="Carere C.R."/>
            <person name="Dhami M.K."/>
            <person name="Dobson R.C.J."/>
            <person name="Stott M.B."/>
        </authorList>
    </citation>
    <scope>NUCLEOTIDE SEQUENCE [LARGE SCALE GENOMIC DNA]</scope>
    <source>
        <strain evidence="1 2">WT1</strain>
    </source>
</reference>
<accession>A0AAE4T379</accession>
<dbReference type="RefSeq" id="WP_315340379.1">
    <property type="nucleotide sequence ID" value="NZ_JAVDZE010000001.1"/>
</dbReference>
<comment type="caution">
    <text evidence="1">The sequence shown here is derived from an EMBL/GenBank/DDBJ whole genome shotgun (WGS) entry which is preliminary data.</text>
</comment>